<organism evidence="3 4">
    <name type="scientific">Candidatus Onthenecus intestinigallinarum</name>
    <dbReference type="NCBI Taxonomy" id="2840875"/>
    <lineage>
        <taxon>Bacteria</taxon>
        <taxon>Bacillati</taxon>
        <taxon>Bacillota</taxon>
        <taxon>Clostridia</taxon>
        <taxon>Eubacteriales</taxon>
        <taxon>Candidatus Onthenecus</taxon>
    </lineage>
</organism>
<name>A0A9D0Z820_9FIRM</name>
<sequence length="196" mass="21946">MNKWEEQPDGERAEYAQELGTQDGYDDYVQEPDAQDGYDACVQEPDDEVDGAVYEQPVYEEPYAPFGEPEPEPARRPVILSTNMTVNLTCTLASMLGVFGLFLCFADKRSHAVRRYAVQSTGLMALFLFASLLLWLLAAVLSWIPLLGWIFAAAVNAARVAAVCADIVLRVQMMLHAYRGEAYVLPVWGERLRAFE</sequence>
<evidence type="ECO:0000256" key="1">
    <source>
        <dbReference type="SAM" id="MobiDB-lite"/>
    </source>
</evidence>
<feature type="transmembrane region" description="Helical" evidence="2">
    <location>
        <begin position="146"/>
        <end position="169"/>
    </location>
</feature>
<keyword evidence="2" id="KW-1133">Transmembrane helix</keyword>
<evidence type="ECO:0000256" key="2">
    <source>
        <dbReference type="SAM" id="Phobius"/>
    </source>
</evidence>
<proteinExistence type="predicted"/>
<reference evidence="3" key="1">
    <citation type="submission" date="2020-10" db="EMBL/GenBank/DDBJ databases">
        <authorList>
            <person name="Gilroy R."/>
        </authorList>
    </citation>
    <scope>NUCLEOTIDE SEQUENCE</scope>
    <source>
        <strain evidence="3">ChiSxjej2B14-6234</strain>
    </source>
</reference>
<feature type="compositionally biased region" description="Basic and acidic residues" evidence="1">
    <location>
        <begin position="1"/>
        <end position="15"/>
    </location>
</feature>
<comment type="caution">
    <text evidence="3">The sequence shown here is derived from an EMBL/GenBank/DDBJ whole genome shotgun (WGS) entry which is preliminary data.</text>
</comment>
<dbReference type="Proteomes" id="UP000886887">
    <property type="component" value="Unassembled WGS sequence"/>
</dbReference>
<protein>
    <submittedName>
        <fullName evidence="3">Uncharacterized protein</fullName>
    </submittedName>
</protein>
<evidence type="ECO:0000313" key="4">
    <source>
        <dbReference type="Proteomes" id="UP000886887"/>
    </source>
</evidence>
<gene>
    <name evidence="3" type="ORF">IAB73_01770</name>
</gene>
<keyword evidence="2" id="KW-0812">Transmembrane</keyword>
<dbReference type="AlphaFoldDB" id="A0A9D0Z820"/>
<feature type="transmembrane region" description="Helical" evidence="2">
    <location>
        <begin position="117"/>
        <end position="140"/>
    </location>
</feature>
<feature type="compositionally biased region" description="Acidic residues" evidence="1">
    <location>
        <begin position="24"/>
        <end position="36"/>
    </location>
</feature>
<reference evidence="3" key="2">
    <citation type="journal article" date="2021" name="PeerJ">
        <title>Extensive microbial diversity within the chicken gut microbiome revealed by metagenomics and culture.</title>
        <authorList>
            <person name="Gilroy R."/>
            <person name="Ravi A."/>
            <person name="Getino M."/>
            <person name="Pursley I."/>
            <person name="Horton D.L."/>
            <person name="Alikhan N.F."/>
            <person name="Baker D."/>
            <person name="Gharbi K."/>
            <person name="Hall N."/>
            <person name="Watson M."/>
            <person name="Adriaenssens E.M."/>
            <person name="Foster-Nyarko E."/>
            <person name="Jarju S."/>
            <person name="Secka A."/>
            <person name="Antonio M."/>
            <person name="Oren A."/>
            <person name="Chaudhuri R.R."/>
            <person name="La Ragione R."/>
            <person name="Hildebrand F."/>
            <person name="Pallen M.J."/>
        </authorList>
    </citation>
    <scope>NUCLEOTIDE SEQUENCE</scope>
    <source>
        <strain evidence="3">ChiSxjej2B14-6234</strain>
    </source>
</reference>
<feature type="region of interest" description="Disordered" evidence="1">
    <location>
        <begin position="1"/>
        <end position="42"/>
    </location>
</feature>
<accession>A0A9D0Z820</accession>
<dbReference type="EMBL" id="DVFJ01000006">
    <property type="protein sequence ID" value="HIQ70922.1"/>
    <property type="molecule type" value="Genomic_DNA"/>
</dbReference>
<feature type="transmembrane region" description="Helical" evidence="2">
    <location>
        <begin position="84"/>
        <end position="105"/>
    </location>
</feature>
<keyword evidence="2" id="KW-0472">Membrane</keyword>
<evidence type="ECO:0000313" key="3">
    <source>
        <dbReference type="EMBL" id="HIQ70922.1"/>
    </source>
</evidence>